<name>A0A318LIK1_9FIRM</name>
<dbReference type="EC" id="3.5.1.28" evidence="4"/>
<dbReference type="Gene3D" id="3.40.630.40">
    <property type="entry name" value="Zn-dependent exopeptidases"/>
    <property type="match status" value="1"/>
</dbReference>
<dbReference type="GO" id="GO:0009253">
    <property type="term" value="P:peptidoglycan catabolic process"/>
    <property type="evidence" value="ECO:0007669"/>
    <property type="project" value="InterPro"/>
</dbReference>
<dbReference type="GO" id="GO:0030288">
    <property type="term" value="C:outer membrane-bounded periplasmic space"/>
    <property type="evidence" value="ECO:0007669"/>
    <property type="project" value="TreeGrafter"/>
</dbReference>
<dbReference type="EMBL" id="QJKH01000001">
    <property type="protein sequence ID" value="PXX81507.1"/>
    <property type="molecule type" value="Genomic_DNA"/>
</dbReference>
<dbReference type="PROSITE" id="PS51257">
    <property type="entry name" value="PROKAR_LIPOPROTEIN"/>
    <property type="match status" value="1"/>
</dbReference>
<feature type="chain" id="PRO_5043163777" evidence="2">
    <location>
        <begin position="26"/>
        <end position="226"/>
    </location>
</feature>
<organism evidence="5 6">
    <name type="scientific">Dielma fastidiosa</name>
    <dbReference type="NCBI Taxonomy" id="1034346"/>
    <lineage>
        <taxon>Bacteria</taxon>
        <taxon>Bacillati</taxon>
        <taxon>Bacillota</taxon>
        <taxon>Erysipelotrichia</taxon>
        <taxon>Erysipelotrichales</taxon>
        <taxon>Erysipelotrichaceae</taxon>
        <taxon>Dielma</taxon>
    </lineage>
</organism>
<sequence>MKQMKLLIICVVAAACFFISEHFVAAVQDVIYAPLSGAVIVLDAGHGGKDEGAMAEGVTEKAINMAIVTKLQALFEDAGATVVLTRKDENDLSSPTAANHKREDMKNRIDIINDEKNDLLLSIHLNSYSDSSVKGAQTFYPKDSLSSELLASCIQVQFLAIDSRMSPKPGDYYLLNNSRIPAVLIECGFLSNAQEREQLSQADYQDKVANLIFAGTLNYFKELSYE</sequence>
<dbReference type="SUPFAM" id="SSF53187">
    <property type="entry name" value="Zn-dependent exopeptidases"/>
    <property type="match status" value="1"/>
</dbReference>
<dbReference type="GO" id="GO:0008745">
    <property type="term" value="F:N-acetylmuramoyl-L-alanine amidase activity"/>
    <property type="evidence" value="ECO:0007669"/>
    <property type="project" value="UniProtKB-EC"/>
</dbReference>
<evidence type="ECO:0000256" key="1">
    <source>
        <dbReference type="ARBA" id="ARBA00022801"/>
    </source>
</evidence>
<feature type="signal peptide" evidence="2">
    <location>
        <begin position="1"/>
        <end position="25"/>
    </location>
</feature>
<dbReference type="Pfam" id="PF01520">
    <property type="entry name" value="Amidase_3"/>
    <property type="match status" value="1"/>
</dbReference>
<dbReference type="SMART" id="SM00646">
    <property type="entry name" value="Ami_3"/>
    <property type="match status" value="1"/>
</dbReference>
<proteinExistence type="predicted"/>
<comment type="caution">
    <text evidence="5">The sequence shown here is derived from an EMBL/GenBank/DDBJ whole genome shotgun (WGS) entry which is preliminary data.</text>
</comment>
<evidence type="ECO:0000313" key="5">
    <source>
        <dbReference type="EMBL" id="PXX81507.1"/>
    </source>
</evidence>
<dbReference type="OrthoDB" id="9806267at2"/>
<dbReference type="PANTHER" id="PTHR30404">
    <property type="entry name" value="N-ACETYLMURAMOYL-L-ALANINE AMIDASE"/>
    <property type="match status" value="1"/>
</dbReference>
<keyword evidence="6" id="KW-1185">Reference proteome</keyword>
<dbReference type="InterPro" id="IPR050695">
    <property type="entry name" value="N-acetylmuramoyl_amidase_3"/>
</dbReference>
<feature type="domain" description="MurNAc-LAA" evidence="3">
    <location>
        <begin position="109"/>
        <end position="217"/>
    </location>
</feature>
<dbReference type="PANTHER" id="PTHR30404:SF0">
    <property type="entry name" value="N-ACETYLMURAMOYL-L-ALANINE AMIDASE AMIC"/>
    <property type="match status" value="1"/>
</dbReference>
<dbReference type="Proteomes" id="UP000247612">
    <property type="component" value="Unassembled WGS sequence"/>
</dbReference>
<keyword evidence="2" id="KW-0732">Signal</keyword>
<gene>
    <name evidence="5" type="ORF">DES51_101112</name>
    <name evidence="4" type="ORF">MQE39_02865</name>
</gene>
<reference evidence="4" key="2">
    <citation type="submission" date="2022-03" db="EMBL/GenBank/DDBJ databases">
        <title>First case of bacteraemia caused by Dielma fastidiosa in a patient hospitalised with diverticulitis.</title>
        <authorList>
            <person name="Forman-Ankjaer B."/>
            <person name="Hvid-Jensen F."/>
            <person name="Kobel C.M."/>
            <person name="Greve T."/>
        </authorList>
    </citation>
    <scope>NUCLEOTIDE SEQUENCE</scope>
    <source>
        <strain evidence="4">AUH_DF_2021</strain>
    </source>
</reference>
<dbReference type="GeneID" id="94442272"/>
<accession>A0A318LIK1</accession>
<dbReference type="AlphaFoldDB" id="A0A318LIK1"/>
<evidence type="ECO:0000256" key="2">
    <source>
        <dbReference type="SAM" id="SignalP"/>
    </source>
</evidence>
<dbReference type="InterPro" id="IPR002508">
    <property type="entry name" value="MurNAc-LAA_cat"/>
</dbReference>
<dbReference type="EMBL" id="JALDAW010000008">
    <property type="protein sequence ID" value="MDY5167064.1"/>
    <property type="molecule type" value="Genomic_DNA"/>
</dbReference>
<dbReference type="Proteomes" id="UP001276902">
    <property type="component" value="Unassembled WGS sequence"/>
</dbReference>
<evidence type="ECO:0000259" key="3">
    <source>
        <dbReference type="SMART" id="SM00646"/>
    </source>
</evidence>
<protein>
    <submittedName>
        <fullName evidence="5">N-acetylmuramoyl-L-alanine amidase</fullName>
        <ecNumber evidence="4">3.5.1.28</ecNumber>
    </submittedName>
</protein>
<dbReference type="CDD" id="cd02696">
    <property type="entry name" value="MurNAc-LAA"/>
    <property type="match status" value="1"/>
</dbReference>
<keyword evidence="1 4" id="KW-0378">Hydrolase</keyword>
<dbReference type="STRING" id="1034346.GCA_000313565_00111"/>
<reference evidence="5 6" key="1">
    <citation type="submission" date="2018-05" db="EMBL/GenBank/DDBJ databases">
        <title>Genomic Encyclopedia of Type Strains, Phase IV (KMG-IV): sequencing the most valuable type-strain genomes for metagenomic binning, comparative biology and taxonomic classification.</title>
        <authorList>
            <person name="Goeker M."/>
        </authorList>
    </citation>
    <scope>NUCLEOTIDE SEQUENCE [LARGE SCALE GENOMIC DNA]</scope>
    <source>
        <strain evidence="5 6">JC118</strain>
    </source>
</reference>
<evidence type="ECO:0000313" key="4">
    <source>
        <dbReference type="EMBL" id="MDY5167064.1"/>
    </source>
</evidence>
<evidence type="ECO:0000313" key="6">
    <source>
        <dbReference type="Proteomes" id="UP000247612"/>
    </source>
</evidence>
<dbReference type="RefSeq" id="WP_022936423.1">
    <property type="nucleotide sequence ID" value="NZ_BAABZA010000001.1"/>
</dbReference>